<dbReference type="GO" id="GO:0006281">
    <property type="term" value="P:DNA repair"/>
    <property type="evidence" value="ECO:0007669"/>
    <property type="project" value="TreeGrafter"/>
</dbReference>
<name>A0A4T0FFB2_9BASI</name>
<dbReference type="CDD" id="cd05163">
    <property type="entry name" value="PIKK_TRRAP"/>
    <property type="match status" value="1"/>
</dbReference>
<dbReference type="PANTHER" id="PTHR11139:SF1">
    <property type="entry name" value="TRANSFORMATION_TRANSCRIPTION DOMAIN-ASSOCIATED PROTEIN"/>
    <property type="match status" value="1"/>
</dbReference>
<dbReference type="PROSITE" id="PS51190">
    <property type="entry name" value="FATC"/>
    <property type="match status" value="1"/>
</dbReference>
<evidence type="ECO:0000259" key="3">
    <source>
        <dbReference type="PROSITE" id="PS50290"/>
    </source>
</evidence>
<dbReference type="PANTHER" id="PTHR11139">
    <property type="entry name" value="ATAXIA TELANGIECTASIA MUTATED ATM -RELATED"/>
    <property type="match status" value="1"/>
</dbReference>
<dbReference type="PROSITE" id="PS50290">
    <property type="entry name" value="PI3_4_KINASE_3"/>
    <property type="match status" value="1"/>
</dbReference>
<sequence length="3784" mass="426373">MAADSPPTTSSTSKVGISLGVKDFNVDSYAARLVDHDLNLKDKLNIALELRDNIDQISQHQDYAKYLATLLPAFLSSLRQSKISFNPASNEHKLRSTILTLVHRFPPSPSISTTVGELFTVLLNILRNDNEDNGWLCVKIIIDLVRSFKKEAEAPSKEFLEVFKGMLEQMPAVVNDVFPEDGSGLCSDPTKFKGDQVQQKDFLPAFRSFKVITECPIAVVCIVQSYQHSLAQYMLDTFVALSIKVLELEAGPQRKLHEEATNEGRINTSISPLIKNRNLYCEFIFSQVKTVSFIAYVCRAWHSYVTPHAQTLAKACLRLLKDCPTELYSARKEILVATRHIAGINEIGRPAFLSVFNELLDDNVIVGQGIMTRETLRVLGMGLLADVFGTVRGDLKFDQIRQTLNKALVNMLDPTLPPHAHSISIKKIVALIDRIVSANNAQDGDGNPNEMLHMIVHALISKLKSIKLFKDDLVKMNLIPGPRRGLPQDVDASKDQSYLDGSMEVDKVHDANSIDEIEVEQSKPIGALINVQGPLSEKVRDARITFRFTLQASIAAITAFKHLPVSTATGPKGNVNTQGAAGPSSDTLCEFFKASVQSFGLYDRKGDKEGAENLDNFFTALLRVEALVFQDVMQKMVPYLIDEILEHPPLFNAINVFLSHEPQSQIFLSILIKFFIENLQVFSTNDHERITLFHKLFKHIMSSITPPNDYLFAGCTGTIMLKSIRLAHKAENPYNYLVLLKILSQAIGGGRYEKFYMEIQSLLQSYIDGLTNLLDESDKPNKEIIIQLFLILPMRFQVVLPFLSSLTRPLCLALESDNDEIVEQALRLVEICVETLNPVYVDPILMPYIRDIQIGIYRLLKPVPNNHKLAHTAVRILGKLGGRNRKAINTPATIKPKIVDEPLSIDVEYHDKRGIRKLNIDPIVKLAIETIQKASEKCAMSISIDKIYNRSMDDERAVGILKHTIAPLLLNGANGIAQEQTYKSILDTLFTAATTAPLTSLCLTFVKELVIYVMKKEVRSLELNWDEDTTTLSRISALTLDAMCSSLTIAVSRDERLSNDLVQTSLKQIVDAVSGVEEDVKDFFLNQFSSRFSSLCHDQLWRYKLAGLRGMTMLISDDMNLGEKWISSHQIEFYRAAAFSLKDMPYETPVHVDLVVEFIRRLIDISNGPHSVAQEGTLDNAEASRPSTPAANVANPFNRSLESPSVSTTSGHGHDGARHQFSHLISILIADLTSPKDIVRKTTQSTLSQLSEKTGTPIHDLLAPGKSVLSSAIYHKPLRALPVPMQTARIDAVTYCLLLRPQVSAHETPQPEESESANKGKGESQEADTSTANNQQSGVLEINEDLTRFVHEVLGISDAEDVAIIGQRPSHIVQLALADLRVACVKLLTAATSTSDIFRTANQARMRIISVYFKSLYARNSELHGVAHDGIKQVLVQSGKVPKELLQTALKPILINLNDTRKINIAGLDGLARLLELLTNYFKVEIGTKLLEHFKSLLDEKDLKAAPSPKINLPPNATLQQQQQASAIAAQVSNQPPLSGDLADLHDVKIMVAIANVFRLLPSAANVYLEQFSNLIVQTEQRFRRVSGSPWTTPLAQFLDRFASEANDFFYGKSYEGQLAFQSHIVIARMNSVEHFNTYRAVLMSEHAGNLRADVLAKPNRLIDSFFSSNASSKPGFTVHGLMLVRSLMDLHSDMLVARDQGRNILWETIWGLWSQYVQSDKPVTEIYNRTKEIETLLEILLIHLTNHPDPAMLIYLAEVFTLKLPLNLVALTRFYITDVALSTSVELKHVILNHFVNKIPDLNLSQSHKMYIIRHIVNPIAVVAKFRPDENAIDESFIGSMHNKVWLPYQKDDELDVVENGLFIELLNLSATLVDVCPDMLGDYKKDVIKFGWLSQRHVDASVKHSGYILICRFLRAFDSPSKITREVYVGLLKGVQPETKSMAKEALDILTPVLPQRVPEKAPAPVSHLPQWAIRIRRVLVEEQQSAAQLSTIYSLIIRHSDLFYPIRELFVPHMLNSITRMGIIPSAANDTRQLSIDVLELILQWEQKRLRDEDVREGQPQSGDKRRASESVDEQPAAKRTRSSTATSTPQHQHHGDTPQPDSPKTYVLHHNLRGHAINYLVRFTSIANEPISSPSSLSARAIELLKGYQALDSHNDISAKLAYFLKVLAQNDLQEETAIVHCNTAEALCALALPEQDVYFLNNLSGFLRIIEKCYSSHISRLHLTLEPLVKRIFSILSTVTADEDGQLGQEVKAFSQMIEDVINDGLSGSRNPHNALILLRAWTDVRPQKFDMFIPAHMRLLQIITREHSSSEKKPSYLIDPKLVPLTLDLPRKRVSQLGDARRIFLTCMVMLIDRSTSSDVVGYILDMIKKWITDKSETFPTAREKAGLLIKMMSIENRQYDVKGVINDKPSKEISSHLYNQYLELILSIYTDRFYAKSEMTVRLETAFLLGCRAEDGTLRSKFLDIFHESMFPSVASRLQYVLGVQNWEALNNVYWIHQALDLVLGSIIPDKSVSTGDVGDGAFVSELASYQVGGIVAAARHLQYTNDHAAHEIWVALFGSAWASLDRKEHEVIRHHLINLLAQEYHMKQVDARPNVIQTLLDGTLIATPTIALPPHIVKYLGKTFGVWHTAVLLLEQLTEVGRESETVNEASKDALAEIYADLAEEDMFYGLWRRRSGYPETNAALSYEQLGLWSEAQLLHENAQIKARAGNVPFNEPEYAVWEDHWVLCSQKLQQWDLLTDLAKNESNADLLFECAWRTSDWSQDREVIEGAFKNLADIATPRKRIFEAFMSLVKAQDTNEPASEFNKITTDAIQLSLKKWHSLPDMPGPANIPLLHTFQQCVELWDASNIFQTFSATNESNVEQRSSEIKNIVHQWRDRMPNLWDDINLWSDLVAWRSHVFQAINKVYLPIINNLQANANGQGNTGQNSFGYRGYHEMAWTINQFAHVARKHQLQDVCISLLTKIYTLPNIEIQEAFLKLREQARCLYPTTDGLGAGLEVINNTNLHFFAPSQKSEFFTLKGMFTAKLGLHDDATQSFAHAVQTDLNLPRAWAEWGRYNDQQFKSNPENMSLAANAISCYLQASGLYRNHKSRKLLARVLWLLSLDDMNMTISKAFEAYKGDFQVWYWITLIPQLLLSLSHREARHARLILIQIAKKYPQALFFHLRTTREDYTVLRRQAQSMALARSEKGDQSANGHIAPSAQGLLTPQMGSPATSGGNVQQASHAPPSSQVPLYKNPWDWIDEVLSILKTAYPLLTLSLETMVDQIAVRFKPTPEEDGYRFVNALLSDALMNYGSREKGTSLELSANTRQALNKFVEQATLGKQKAFANEKGLGADLQLPQYIRKLVSWKKRFERVLEARPRQQSLEYSRRHLVEFHLNKYDQIEIPGQYTKHEDEDRSTFLKIARIAPKFEFYKSHGVSWKRLSFVAMNGTKHPFMVQMPPTRHVRREERTQQICRIFNAVIDRRKECRRRSVYFCAPQSVPLSTNLRLVQNDPSTLSLEDVASKHCEELGEDNITPLLAYIEKLKAVSKPGDTPTTTANLKMDIVDEISKKYIPDDVLSRYMNRSANNPTEYWNIRKQMSSQLATLIFLTFSFFIAHRHPHRIMITPSSGSIHTTDVIPGLINSECQLSNPESVPFRLTPNLQQYLTSVGIEGILVSSLVSLGRCLTEPHYDLENQLSLFVREDVSSWYSNQRRQGPSDGEVRRSIEQNVEKIVARATVMGCKYEREQLHQNQSTEGAPISPASQSVLDLIAQATHPNNIAKMDPQWAPWL</sequence>
<evidence type="ECO:0000256" key="1">
    <source>
        <dbReference type="ARBA" id="ARBA00007234"/>
    </source>
</evidence>
<evidence type="ECO:0000259" key="5">
    <source>
        <dbReference type="PROSITE" id="PS51190"/>
    </source>
</evidence>
<feature type="compositionally biased region" description="Polar residues" evidence="2">
    <location>
        <begin position="3214"/>
        <end position="3239"/>
    </location>
</feature>
<dbReference type="GO" id="GO:0006355">
    <property type="term" value="P:regulation of DNA-templated transcription"/>
    <property type="evidence" value="ECO:0007669"/>
    <property type="project" value="TreeGrafter"/>
</dbReference>
<dbReference type="Pfam" id="PF02260">
    <property type="entry name" value="FATC"/>
    <property type="match status" value="1"/>
</dbReference>
<dbReference type="Pfam" id="PF20206">
    <property type="entry name" value="Tra1_ring"/>
    <property type="match status" value="1"/>
</dbReference>
<feature type="domain" description="FATC" evidence="5">
    <location>
        <begin position="3751"/>
        <end position="3784"/>
    </location>
</feature>
<dbReference type="InterPro" id="IPR011009">
    <property type="entry name" value="Kinase-like_dom_sf"/>
</dbReference>
<dbReference type="InterPro" id="IPR046805">
    <property type="entry name" value="Tra1_ring"/>
</dbReference>
<dbReference type="InterPro" id="IPR050517">
    <property type="entry name" value="DDR_Repair_Kinase"/>
</dbReference>
<evidence type="ECO:0000256" key="2">
    <source>
        <dbReference type="SAM" id="MobiDB-lite"/>
    </source>
</evidence>
<comment type="similarity">
    <text evidence="1">Belongs to the PI3/PI4-kinase family. TRA1 subfamily.</text>
</comment>
<dbReference type="SUPFAM" id="SSF48371">
    <property type="entry name" value="ARM repeat"/>
    <property type="match status" value="2"/>
</dbReference>
<dbReference type="GO" id="GO:0005634">
    <property type="term" value="C:nucleus"/>
    <property type="evidence" value="ECO:0007669"/>
    <property type="project" value="TreeGrafter"/>
</dbReference>
<dbReference type="InterPro" id="IPR016024">
    <property type="entry name" value="ARM-type_fold"/>
</dbReference>
<evidence type="ECO:0008006" key="8">
    <source>
        <dbReference type="Google" id="ProtNLM"/>
    </source>
</evidence>
<dbReference type="InterPro" id="IPR046807">
    <property type="entry name" value="Tra1_central"/>
</dbReference>
<keyword evidence="7" id="KW-1185">Reference proteome</keyword>
<proteinExistence type="inferred from homology"/>
<organism evidence="6 7">
    <name type="scientific">Wallemia hederae</name>
    <dbReference type="NCBI Taxonomy" id="1540922"/>
    <lineage>
        <taxon>Eukaryota</taxon>
        <taxon>Fungi</taxon>
        <taxon>Dikarya</taxon>
        <taxon>Basidiomycota</taxon>
        <taxon>Wallemiomycotina</taxon>
        <taxon>Wallemiomycetes</taxon>
        <taxon>Wallemiales</taxon>
        <taxon>Wallemiaceae</taxon>
        <taxon>Wallemia</taxon>
    </lineage>
</organism>
<dbReference type="Pfam" id="PF02259">
    <property type="entry name" value="FAT"/>
    <property type="match status" value="1"/>
</dbReference>
<evidence type="ECO:0000313" key="6">
    <source>
        <dbReference type="EMBL" id="TIA87007.1"/>
    </source>
</evidence>
<dbReference type="InterPro" id="IPR036940">
    <property type="entry name" value="PI3/4_kinase_cat_sf"/>
</dbReference>
<dbReference type="SUPFAM" id="SSF56112">
    <property type="entry name" value="Protein kinase-like (PK-like)"/>
    <property type="match status" value="1"/>
</dbReference>
<dbReference type="InterPro" id="IPR000403">
    <property type="entry name" value="PI3/4_kinase_cat_dom"/>
</dbReference>
<feature type="region of interest" description="Disordered" evidence="2">
    <location>
        <begin position="1304"/>
        <end position="1337"/>
    </location>
</feature>
<dbReference type="Pfam" id="PF20175">
    <property type="entry name" value="Tra1_central"/>
    <property type="match status" value="1"/>
</dbReference>
<dbReference type="PROSITE" id="PS51189">
    <property type="entry name" value="FAT"/>
    <property type="match status" value="1"/>
</dbReference>
<comment type="caution">
    <text evidence="6">The sequence shown here is derived from an EMBL/GenBank/DDBJ whole genome shotgun (WGS) entry which is preliminary data.</text>
</comment>
<feature type="region of interest" description="Disordered" evidence="2">
    <location>
        <begin position="2055"/>
        <end position="2110"/>
    </location>
</feature>
<dbReference type="Gene3D" id="1.10.1070.11">
    <property type="entry name" value="Phosphatidylinositol 3-/4-kinase, catalytic domain"/>
    <property type="match status" value="1"/>
</dbReference>
<feature type="compositionally biased region" description="Polar residues" evidence="2">
    <location>
        <begin position="1185"/>
        <end position="1211"/>
    </location>
</feature>
<gene>
    <name evidence="6" type="ORF">E3P99_03446</name>
</gene>
<feature type="domain" description="FAT" evidence="4">
    <location>
        <begin position="2624"/>
        <end position="3181"/>
    </location>
</feature>
<protein>
    <recommendedName>
        <fullName evidence="8">Non-specific serine/threonine protein kinase</fullName>
    </recommendedName>
</protein>
<dbReference type="SMART" id="SM01343">
    <property type="entry name" value="FATC"/>
    <property type="match status" value="1"/>
</dbReference>
<dbReference type="InterPro" id="IPR003152">
    <property type="entry name" value="FATC_dom"/>
</dbReference>
<feature type="compositionally biased region" description="Basic and acidic residues" evidence="2">
    <location>
        <begin position="2055"/>
        <end position="2073"/>
    </location>
</feature>
<dbReference type="EMBL" id="SPNW01000068">
    <property type="protein sequence ID" value="TIA87007.1"/>
    <property type="molecule type" value="Genomic_DNA"/>
</dbReference>
<dbReference type="InterPro" id="IPR003151">
    <property type="entry name" value="PIK-rel_kinase_FAT"/>
</dbReference>
<reference evidence="6 7" key="1">
    <citation type="submission" date="2019-03" db="EMBL/GenBank/DDBJ databases">
        <title>Sequencing 23 genomes of Wallemia ichthyophaga.</title>
        <authorList>
            <person name="Gostincar C."/>
        </authorList>
    </citation>
    <scope>NUCLEOTIDE SEQUENCE [LARGE SCALE GENOMIC DNA]</scope>
    <source>
        <strain evidence="6 7">EXF-5753</strain>
    </source>
</reference>
<feature type="region of interest" description="Disordered" evidence="2">
    <location>
        <begin position="3197"/>
        <end position="3239"/>
    </location>
</feature>
<evidence type="ECO:0000259" key="4">
    <source>
        <dbReference type="PROSITE" id="PS51189"/>
    </source>
</evidence>
<feature type="compositionally biased region" description="Polar residues" evidence="2">
    <location>
        <begin position="1327"/>
        <end position="1337"/>
    </location>
</feature>
<dbReference type="SMART" id="SM00146">
    <property type="entry name" value="PI3Kc"/>
    <property type="match status" value="1"/>
</dbReference>
<dbReference type="OrthoDB" id="5570127at2759"/>
<evidence type="ECO:0000313" key="7">
    <source>
        <dbReference type="Proteomes" id="UP000310189"/>
    </source>
</evidence>
<dbReference type="GO" id="GO:0035267">
    <property type="term" value="C:NuA4 histone acetyltransferase complex"/>
    <property type="evidence" value="ECO:0007669"/>
    <property type="project" value="TreeGrafter"/>
</dbReference>
<dbReference type="Proteomes" id="UP000310189">
    <property type="component" value="Unassembled WGS sequence"/>
</dbReference>
<feature type="region of interest" description="Disordered" evidence="2">
    <location>
        <begin position="1173"/>
        <end position="1215"/>
    </location>
</feature>
<dbReference type="InterPro" id="IPR014009">
    <property type="entry name" value="PIK_FAT"/>
</dbReference>
<accession>A0A4T0FFB2</accession>
<dbReference type="GO" id="GO:0000124">
    <property type="term" value="C:SAGA complex"/>
    <property type="evidence" value="ECO:0007669"/>
    <property type="project" value="TreeGrafter"/>
</dbReference>
<dbReference type="Pfam" id="PF00454">
    <property type="entry name" value="PI3_PI4_kinase"/>
    <property type="match status" value="1"/>
</dbReference>
<feature type="domain" description="PI3K/PI4K catalytic" evidence="3">
    <location>
        <begin position="3419"/>
        <end position="3751"/>
    </location>
</feature>